<name>A0A834DCQ8_9CHIR</name>
<evidence type="ECO:0000313" key="2">
    <source>
        <dbReference type="EMBL" id="KAF6074996.1"/>
    </source>
</evidence>
<sequence>MRVLGPEKLACPQGHRGPSWPGPGPDWTPGLPASRCRRRTCRCPFSDGDEQALVHSGRLTSVFGTRMHFIHGVLLSRFSYVMMRFGVLFLCYSLWETHLYFLLFYFFTLVKPVPDLYTADGVCASDPPCT</sequence>
<gene>
    <name evidence="2" type="ORF">HJG60_009403</name>
</gene>
<accession>A0A834DCQ8</accession>
<feature type="transmembrane region" description="Helical" evidence="1">
    <location>
        <begin position="85"/>
        <end position="107"/>
    </location>
</feature>
<keyword evidence="1" id="KW-0812">Transmembrane</keyword>
<dbReference type="EMBL" id="JABVXQ010000015">
    <property type="protein sequence ID" value="KAF6074996.1"/>
    <property type="molecule type" value="Genomic_DNA"/>
</dbReference>
<organism evidence="2 3">
    <name type="scientific">Phyllostomus discolor</name>
    <name type="common">pale spear-nosed bat</name>
    <dbReference type="NCBI Taxonomy" id="89673"/>
    <lineage>
        <taxon>Eukaryota</taxon>
        <taxon>Metazoa</taxon>
        <taxon>Chordata</taxon>
        <taxon>Craniata</taxon>
        <taxon>Vertebrata</taxon>
        <taxon>Euteleostomi</taxon>
        <taxon>Mammalia</taxon>
        <taxon>Eutheria</taxon>
        <taxon>Laurasiatheria</taxon>
        <taxon>Chiroptera</taxon>
        <taxon>Yangochiroptera</taxon>
        <taxon>Phyllostomidae</taxon>
        <taxon>Phyllostominae</taxon>
        <taxon>Phyllostomus</taxon>
    </lineage>
</organism>
<reference evidence="2 3" key="1">
    <citation type="journal article" date="2020" name="Nature">
        <title>Six reference-quality genomes reveal evolution of bat adaptations.</title>
        <authorList>
            <person name="Jebb D."/>
            <person name="Huang Z."/>
            <person name="Pippel M."/>
            <person name="Hughes G.M."/>
            <person name="Lavrichenko K."/>
            <person name="Devanna P."/>
            <person name="Winkler S."/>
            <person name="Jermiin L.S."/>
            <person name="Skirmuntt E.C."/>
            <person name="Katzourakis A."/>
            <person name="Burkitt-Gray L."/>
            <person name="Ray D.A."/>
            <person name="Sullivan K.A.M."/>
            <person name="Roscito J.G."/>
            <person name="Kirilenko B.M."/>
            <person name="Davalos L.M."/>
            <person name="Corthals A.P."/>
            <person name="Power M.L."/>
            <person name="Jones G."/>
            <person name="Ransome R.D."/>
            <person name="Dechmann D.K.N."/>
            <person name="Locatelli A.G."/>
            <person name="Puechmaille S.J."/>
            <person name="Fedrigo O."/>
            <person name="Jarvis E.D."/>
            <person name="Hiller M."/>
            <person name="Vernes S.C."/>
            <person name="Myers E.W."/>
            <person name="Teeling E.C."/>
        </authorList>
    </citation>
    <scope>NUCLEOTIDE SEQUENCE [LARGE SCALE GENOMIC DNA]</scope>
    <source>
        <strain evidence="2">Bat1K_MPI-CBG_1</strain>
    </source>
</reference>
<protein>
    <submittedName>
        <fullName evidence="2">Uncharacterized protein</fullName>
    </submittedName>
</protein>
<evidence type="ECO:0000256" key="1">
    <source>
        <dbReference type="SAM" id="Phobius"/>
    </source>
</evidence>
<keyword evidence="1" id="KW-1133">Transmembrane helix</keyword>
<dbReference type="Proteomes" id="UP000664940">
    <property type="component" value="Unassembled WGS sequence"/>
</dbReference>
<evidence type="ECO:0000313" key="3">
    <source>
        <dbReference type="Proteomes" id="UP000664940"/>
    </source>
</evidence>
<comment type="caution">
    <text evidence="2">The sequence shown here is derived from an EMBL/GenBank/DDBJ whole genome shotgun (WGS) entry which is preliminary data.</text>
</comment>
<keyword evidence="1" id="KW-0472">Membrane</keyword>
<proteinExistence type="predicted"/>
<dbReference type="AlphaFoldDB" id="A0A834DCQ8"/>